<evidence type="ECO:0000256" key="1">
    <source>
        <dbReference type="SAM" id="Phobius"/>
    </source>
</evidence>
<keyword evidence="1" id="KW-1133">Transmembrane helix</keyword>
<dbReference type="InterPro" id="IPR045584">
    <property type="entry name" value="Pilin-like"/>
</dbReference>
<proteinExistence type="predicted"/>
<evidence type="ECO:0000313" key="3">
    <source>
        <dbReference type="Proteomes" id="UP000178558"/>
    </source>
</evidence>
<dbReference type="Pfam" id="PF07963">
    <property type="entry name" value="N_methyl"/>
    <property type="match status" value="1"/>
</dbReference>
<evidence type="ECO:0000313" key="2">
    <source>
        <dbReference type="EMBL" id="OGK50903.1"/>
    </source>
</evidence>
<reference evidence="2 3" key="1">
    <citation type="journal article" date="2016" name="Nat. Commun.">
        <title>Thousands of microbial genomes shed light on interconnected biogeochemical processes in an aquifer system.</title>
        <authorList>
            <person name="Anantharaman K."/>
            <person name="Brown C.T."/>
            <person name="Hug L.A."/>
            <person name="Sharon I."/>
            <person name="Castelle C.J."/>
            <person name="Probst A.J."/>
            <person name="Thomas B.C."/>
            <person name="Singh A."/>
            <person name="Wilkins M.J."/>
            <person name="Karaoz U."/>
            <person name="Brodie E.L."/>
            <person name="Williams K.H."/>
            <person name="Hubbard S.S."/>
            <person name="Banfield J.F."/>
        </authorList>
    </citation>
    <scope>NUCLEOTIDE SEQUENCE [LARGE SCALE GENOMIC DNA]</scope>
</reference>
<dbReference type="SUPFAM" id="SSF54523">
    <property type="entry name" value="Pili subunits"/>
    <property type="match status" value="1"/>
</dbReference>
<dbReference type="AlphaFoldDB" id="A0A1F7J5M6"/>
<protein>
    <recommendedName>
        <fullName evidence="4">General secretion pathway GspH domain-containing protein</fullName>
    </recommendedName>
</protein>
<organism evidence="2 3">
    <name type="scientific">Candidatus Roizmanbacteria bacterium RIFCSPLOWO2_01_FULL_40_42</name>
    <dbReference type="NCBI Taxonomy" id="1802066"/>
    <lineage>
        <taxon>Bacteria</taxon>
        <taxon>Candidatus Roizmaniibacteriota</taxon>
    </lineage>
</organism>
<gene>
    <name evidence="2" type="ORF">A3B50_01340</name>
</gene>
<sequence length="163" mass="17757">MDNNNKGFTFIELIIVVFVLLLFTGLTIANYGNFNEEKKLEDELKRLSSVLHLARTKAVAADADPNLPACADFKGYYATISAASYKLERSCAGTPDEVQTYSLPANIISKTTLQILFKPLNAGTDLPSVTTVTLRNNILDKCIDIQISPSGTIKEGTKYTSGC</sequence>
<keyword evidence="1" id="KW-0812">Transmembrane</keyword>
<feature type="transmembrane region" description="Helical" evidence="1">
    <location>
        <begin position="6"/>
        <end position="29"/>
    </location>
</feature>
<name>A0A1F7J5M6_9BACT</name>
<comment type="caution">
    <text evidence="2">The sequence shown here is derived from an EMBL/GenBank/DDBJ whole genome shotgun (WGS) entry which is preliminary data.</text>
</comment>
<dbReference type="InterPro" id="IPR012902">
    <property type="entry name" value="N_methyl_site"/>
</dbReference>
<dbReference type="Gene3D" id="3.30.700.10">
    <property type="entry name" value="Glycoprotein, Type 4 Pilin"/>
    <property type="match status" value="1"/>
</dbReference>
<dbReference type="Proteomes" id="UP000178558">
    <property type="component" value="Unassembled WGS sequence"/>
</dbReference>
<accession>A0A1F7J5M6</accession>
<dbReference type="NCBIfam" id="TIGR02532">
    <property type="entry name" value="IV_pilin_GFxxxE"/>
    <property type="match status" value="1"/>
</dbReference>
<dbReference type="EMBL" id="MGAQ01000010">
    <property type="protein sequence ID" value="OGK50903.1"/>
    <property type="molecule type" value="Genomic_DNA"/>
</dbReference>
<keyword evidence="1" id="KW-0472">Membrane</keyword>
<evidence type="ECO:0008006" key="4">
    <source>
        <dbReference type="Google" id="ProtNLM"/>
    </source>
</evidence>